<protein>
    <submittedName>
        <fullName evidence="2">Uncharacterized protein</fullName>
    </submittedName>
</protein>
<feature type="transmembrane region" description="Helical" evidence="1">
    <location>
        <begin position="93"/>
        <end position="111"/>
    </location>
</feature>
<feature type="transmembrane region" description="Helical" evidence="1">
    <location>
        <begin position="20"/>
        <end position="42"/>
    </location>
</feature>
<keyword evidence="1" id="KW-0472">Membrane</keyword>
<name>A0A2T2NZ84_CORCC</name>
<keyword evidence="1" id="KW-1133">Transmembrane helix</keyword>
<gene>
    <name evidence="2" type="ORF">BS50DRAFT_570244</name>
</gene>
<evidence type="ECO:0000256" key="1">
    <source>
        <dbReference type="SAM" id="Phobius"/>
    </source>
</evidence>
<feature type="transmembrane region" description="Helical" evidence="1">
    <location>
        <begin position="147"/>
        <end position="168"/>
    </location>
</feature>
<feature type="transmembrane region" description="Helical" evidence="1">
    <location>
        <begin position="123"/>
        <end position="141"/>
    </location>
</feature>
<keyword evidence="1" id="KW-0812">Transmembrane</keyword>
<dbReference type="Proteomes" id="UP000240883">
    <property type="component" value="Unassembled WGS sequence"/>
</dbReference>
<dbReference type="EMBL" id="KZ678131">
    <property type="protein sequence ID" value="PSN70735.1"/>
    <property type="molecule type" value="Genomic_DNA"/>
</dbReference>
<organism evidence="2 3">
    <name type="scientific">Corynespora cassiicola Philippines</name>
    <dbReference type="NCBI Taxonomy" id="1448308"/>
    <lineage>
        <taxon>Eukaryota</taxon>
        <taxon>Fungi</taxon>
        <taxon>Dikarya</taxon>
        <taxon>Ascomycota</taxon>
        <taxon>Pezizomycotina</taxon>
        <taxon>Dothideomycetes</taxon>
        <taxon>Pleosporomycetidae</taxon>
        <taxon>Pleosporales</taxon>
        <taxon>Corynesporascaceae</taxon>
        <taxon>Corynespora</taxon>
    </lineage>
</organism>
<evidence type="ECO:0000313" key="2">
    <source>
        <dbReference type="EMBL" id="PSN70735.1"/>
    </source>
</evidence>
<dbReference type="AlphaFoldDB" id="A0A2T2NZ84"/>
<feature type="transmembrane region" description="Helical" evidence="1">
    <location>
        <begin position="54"/>
        <end position="81"/>
    </location>
</feature>
<keyword evidence="3" id="KW-1185">Reference proteome</keyword>
<accession>A0A2T2NZ84</accession>
<reference evidence="2 3" key="1">
    <citation type="journal article" date="2018" name="Front. Microbiol.">
        <title>Genome-Wide Analysis of Corynespora cassiicola Leaf Fall Disease Putative Effectors.</title>
        <authorList>
            <person name="Lopez D."/>
            <person name="Ribeiro S."/>
            <person name="Label P."/>
            <person name="Fumanal B."/>
            <person name="Venisse J.S."/>
            <person name="Kohler A."/>
            <person name="de Oliveira R.R."/>
            <person name="Labutti K."/>
            <person name="Lipzen A."/>
            <person name="Lail K."/>
            <person name="Bauer D."/>
            <person name="Ohm R.A."/>
            <person name="Barry K.W."/>
            <person name="Spatafora J."/>
            <person name="Grigoriev I.V."/>
            <person name="Martin F.M."/>
            <person name="Pujade-Renaud V."/>
        </authorList>
    </citation>
    <scope>NUCLEOTIDE SEQUENCE [LARGE SCALE GENOMIC DNA]</scope>
    <source>
        <strain evidence="2 3">Philippines</strain>
    </source>
</reference>
<evidence type="ECO:0000313" key="3">
    <source>
        <dbReference type="Proteomes" id="UP000240883"/>
    </source>
</evidence>
<dbReference type="OrthoDB" id="3800458at2759"/>
<proteinExistence type="predicted"/>
<sequence length="189" mass="20828">MDNSNLGLAQAESSHFRGTLLFGESIPGLSCVFLLGRFCFCLQLMINQHLIGPLMAAGCCVGNIFHKWLAPMMGITSVVWVIMRGDPSVKPEYAWLMFSYWLALYVAYMIVQNHRVGKGRPYVFATITAGSICLCISALFQKPGVHGGLAAASPPCASFAAYAVAYFWPNRNPSRQALPVYEETRRQPV</sequence>